<dbReference type="AlphaFoldDB" id="A0A8X6QCI6"/>
<organism evidence="2 3">
    <name type="scientific">Nephila pilipes</name>
    <name type="common">Giant wood spider</name>
    <name type="synonym">Nephila maculata</name>
    <dbReference type="NCBI Taxonomy" id="299642"/>
    <lineage>
        <taxon>Eukaryota</taxon>
        <taxon>Metazoa</taxon>
        <taxon>Ecdysozoa</taxon>
        <taxon>Arthropoda</taxon>
        <taxon>Chelicerata</taxon>
        <taxon>Arachnida</taxon>
        <taxon>Araneae</taxon>
        <taxon>Araneomorphae</taxon>
        <taxon>Entelegynae</taxon>
        <taxon>Araneoidea</taxon>
        <taxon>Nephilidae</taxon>
        <taxon>Nephila</taxon>
    </lineage>
</organism>
<reference evidence="2" key="1">
    <citation type="submission" date="2020-08" db="EMBL/GenBank/DDBJ databases">
        <title>Multicomponent nature underlies the extraordinary mechanical properties of spider dragline silk.</title>
        <authorList>
            <person name="Kono N."/>
            <person name="Nakamura H."/>
            <person name="Mori M."/>
            <person name="Yoshida Y."/>
            <person name="Ohtoshi R."/>
            <person name="Malay A.D."/>
            <person name="Moran D.A.P."/>
            <person name="Tomita M."/>
            <person name="Numata K."/>
            <person name="Arakawa K."/>
        </authorList>
    </citation>
    <scope>NUCLEOTIDE SEQUENCE</scope>
</reference>
<comment type="caution">
    <text evidence="2">The sequence shown here is derived from an EMBL/GenBank/DDBJ whole genome shotgun (WGS) entry which is preliminary data.</text>
</comment>
<keyword evidence="3" id="KW-1185">Reference proteome</keyword>
<name>A0A8X6QCI6_NEPPI</name>
<gene>
    <name evidence="2" type="primary">AVEN_66231_1</name>
    <name evidence="2" type="ORF">NPIL_389131</name>
</gene>
<sequence length="284" mass="32644">MRTQSPEALNYVSKEECILLFLASGEKTSLGKDIQGAYTTWQKLPASFKWEMDRQMQKSLKSIGQKHLYESLIRSFDIWDHTQDNDGAPGWCVKESSIGEVGKHVGEDLLSLLRAMEEIWVNYKKEIFKTRAEMEGRISNFEPDFFENGGERNKSDHTSKLRKSSEEKENIPESEKDQDTFETNMNEMLSGSCQNEAEMAVDLEESFENSPILDTDAKVLEASLVSYEHLDELETSNRSSSCLEDLMDVSLEEDTHLRNLRIKEWQEDSDFEKQISPLLSDDEA</sequence>
<feature type="compositionally biased region" description="Basic and acidic residues" evidence="1">
    <location>
        <begin position="149"/>
        <end position="179"/>
    </location>
</feature>
<protein>
    <submittedName>
        <fullName evidence="2">Uncharacterized protein</fullName>
    </submittedName>
</protein>
<dbReference type="OrthoDB" id="6430140at2759"/>
<evidence type="ECO:0000256" key="1">
    <source>
        <dbReference type="SAM" id="MobiDB-lite"/>
    </source>
</evidence>
<dbReference type="Proteomes" id="UP000887013">
    <property type="component" value="Unassembled WGS sequence"/>
</dbReference>
<proteinExistence type="predicted"/>
<evidence type="ECO:0000313" key="3">
    <source>
        <dbReference type="Proteomes" id="UP000887013"/>
    </source>
</evidence>
<evidence type="ECO:0000313" key="2">
    <source>
        <dbReference type="EMBL" id="GFU19228.1"/>
    </source>
</evidence>
<dbReference type="EMBL" id="BMAW01126997">
    <property type="protein sequence ID" value="GFU19228.1"/>
    <property type="molecule type" value="Genomic_DNA"/>
</dbReference>
<accession>A0A8X6QCI6</accession>
<feature type="region of interest" description="Disordered" evidence="1">
    <location>
        <begin position="141"/>
        <end position="181"/>
    </location>
</feature>